<gene>
    <name evidence="4" type="ORF">H2200_012884</name>
</gene>
<evidence type="ECO:0000313" key="4">
    <source>
        <dbReference type="EMBL" id="KAJ9602690.1"/>
    </source>
</evidence>
<dbReference type="SUPFAM" id="SSF56112">
    <property type="entry name" value="Protein kinase-like (PK-like)"/>
    <property type="match status" value="1"/>
</dbReference>
<organism evidence="4 5">
    <name type="scientific">Cladophialophora chaetospira</name>
    <dbReference type="NCBI Taxonomy" id="386627"/>
    <lineage>
        <taxon>Eukaryota</taxon>
        <taxon>Fungi</taxon>
        <taxon>Dikarya</taxon>
        <taxon>Ascomycota</taxon>
        <taxon>Pezizomycotina</taxon>
        <taxon>Eurotiomycetes</taxon>
        <taxon>Chaetothyriomycetidae</taxon>
        <taxon>Chaetothyriales</taxon>
        <taxon>Herpotrichiellaceae</taxon>
        <taxon>Cladophialophora</taxon>
    </lineage>
</organism>
<dbReference type="PANTHER" id="PTHR34706:SF1">
    <property type="entry name" value="VWFA DOMAIN-CONTAINING PROTEIN"/>
    <property type="match status" value="1"/>
</dbReference>
<dbReference type="SUPFAM" id="SSF53300">
    <property type="entry name" value="vWA-like"/>
    <property type="match status" value="1"/>
</dbReference>
<dbReference type="PROSITE" id="PS50011">
    <property type="entry name" value="PROTEIN_KINASE_DOM"/>
    <property type="match status" value="1"/>
</dbReference>
<feature type="compositionally biased region" description="Polar residues" evidence="1">
    <location>
        <begin position="987"/>
        <end position="1009"/>
    </location>
</feature>
<dbReference type="InterPro" id="IPR000719">
    <property type="entry name" value="Prot_kinase_dom"/>
</dbReference>
<dbReference type="Proteomes" id="UP001172673">
    <property type="component" value="Unassembled WGS sequence"/>
</dbReference>
<dbReference type="Pfam" id="PF00069">
    <property type="entry name" value="Pkinase"/>
    <property type="match status" value="1"/>
</dbReference>
<dbReference type="EMBL" id="JAPDRK010000025">
    <property type="protein sequence ID" value="KAJ9602690.1"/>
    <property type="molecule type" value="Genomic_DNA"/>
</dbReference>
<dbReference type="PANTHER" id="PTHR34706">
    <property type="entry name" value="SLR1338 PROTEIN"/>
    <property type="match status" value="1"/>
</dbReference>
<reference evidence="4" key="1">
    <citation type="submission" date="2022-10" db="EMBL/GenBank/DDBJ databases">
        <title>Culturing micro-colonial fungi from biological soil crusts in the Mojave desert and describing Neophaeococcomyces mojavensis, and introducing the new genera and species Taxawa tesnikishii.</title>
        <authorList>
            <person name="Kurbessoian T."/>
            <person name="Stajich J.E."/>
        </authorList>
    </citation>
    <scope>NUCLEOTIDE SEQUENCE</scope>
    <source>
        <strain evidence="4">TK_41</strain>
    </source>
</reference>
<feature type="compositionally biased region" description="Basic and acidic residues" evidence="1">
    <location>
        <begin position="570"/>
        <end position="579"/>
    </location>
</feature>
<keyword evidence="5" id="KW-1185">Reference proteome</keyword>
<dbReference type="AlphaFoldDB" id="A0AA39CC06"/>
<dbReference type="Gene3D" id="1.10.510.10">
    <property type="entry name" value="Transferase(Phosphotransferase) domain 1"/>
    <property type="match status" value="1"/>
</dbReference>
<dbReference type="SMART" id="SM00220">
    <property type="entry name" value="S_TKc"/>
    <property type="match status" value="1"/>
</dbReference>
<name>A0AA39CC06_9EURO</name>
<feature type="region of interest" description="Disordered" evidence="1">
    <location>
        <begin position="985"/>
        <end position="1027"/>
    </location>
</feature>
<dbReference type="InterPro" id="IPR011009">
    <property type="entry name" value="Kinase-like_dom_sf"/>
</dbReference>
<evidence type="ECO:0000259" key="2">
    <source>
        <dbReference type="PROSITE" id="PS50011"/>
    </source>
</evidence>
<evidence type="ECO:0008006" key="6">
    <source>
        <dbReference type="Google" id="ProtNLM"/>
    </source>
</evidence>
<feature type="domain" description="VWFA" evidence="3">
    <location>
        <begin position="739"/>
        <end position="946"/>
    </location>
</feature>
<dbReference type="PROSITE" id="PS50234">
    <property type="entry name" value="VWFA"/>
    <property type="match status" value="1"/>
</dbReference>
<protein>
    <recommendedName>
        <fullName evidence="6">Protein kinase domain-containing protein</fullName>
    </recommendedName>
</protein>
<comment type="caution">
    <text evidence="4">The sequence shown here is derived from an EMBL/GenBank/DDBJ whole genome shotgun (WGS) entry which is preliminary data.</text>
</comment>
<proteinExistence type="predicted"/>
<evidence type="ECO:0000259" key="3">
    <source>
        <dbReference type="PROSITE" id="PS50234"/>
    </source>
</evidence>
<evidence type="ECO:0000256" key="1">
    <source>
        <dbReference type="SAM" id="MobiDB-lite"/>
    </source>
</evidence>
<feature type="region of interest" description="Disordered" evidence="1">
    <location>
        <begin position="1"/>
        <end position="21"/>
    </location>
</feature>
<evidence type="ECO:0000313" key="5">
    <source>
        <dbReference type="Proteomes" id="UP001172673"/>
    </source>
</evidence>
<feature type="compositionally biased region" description="Polar residues" evidence="1">
    <location>
        <begin position="401"/>
        <end position="411"/>
    </location>
</feature>
<feature type="region of interest" description="Disordered" evidence="1">
    <location>
        <begin position="401"/>
        <end position="422"/>
    </location>
</feature>
<feature type="domain" description="Protein kinase" evidence="2">
    <location>
        <begin position="187"/>
        <end position="543"/>
    </location>
</feature>
<feature type="region of interest" description="Disordered" evidence="1">
    <location>
        <begin position="612"/>
        <end position="693"/>
    </location>
</feature>
<accession>A0AA39CC06</accession>
<feature type="region of interest" description="Disordered" evidence="1">
    <location>
        <begin position="569"/>
        <end position="592"/>
    </location>
</feature>
<dbReference type="GO" id="GO:0005524">
    <property type="term" value="F:ATP binding"/>
    <property type="evidence" value="ECO:0007669"/>
    <property type="project" value="InterPro"/>
</dbReference>
<dbReference type="InterPro" id="IPR036465">
    <property type="entry name" value="vWFA_dom_sf"/>
</dbReference>
<dbReference type="GO" id="GO:0004672">
    <property type="term" value="F:protein kinase activity"/>
    <property type="evidence" value="ECO:0007669"/>
    <property type="project" value="InterPro"/>
</dbReference>
<feature type="compositionally biased region" description="Polar residues" evidence="1">
    <location>
        <begin position="637"/>
        <end position="663"/>
    </location>
</feature>
<dbReference type="InterPro" id="IPR002035">
    <property type="entry name" value="VWF_A"/>
</dbReference>
<sequence>MVPSSRLNPLPKPAQAPTLSPADVERTFRDRLQHFTVTPVCGECRDCGRRRRYIQVEKLRNWLKEKCPQKPDTTWADQCLEAANQGYNAGSLSLGDINARGRECLLVFSILYDIGEPSLIQYFQMRNLTDTKLPISLLELETELKGSSPNAAQLAQKFDKRQWAFCPTSFDWSSRFNCKKQEILPICRRAVLSRRGGTALVWQIAVQEEFVGPKLRTLSAKSKFYDEKFGICYQFALKTFRDGHAKFFEEECEAFWALREHNGMIRYLGDFSHPSDPSCQAMQENAEGESVTMAVPSLGPGEQHGRMTTNILLEWGETDLEDFFAKQQPPVLRSEVRIFWKELFGVAEALRRVHNFKKKNGHEFDGWHADIKPDNILRVQSSFKLSDPGFAKFVPQKQNNTTKISGGTSTYGAPEWERSRKTGEPVPQSIDIWSLGCVFSIAATWVALGYNGILGYERLRENAIKTLLSQQDFSDWPEADFFHDGSNVLEAIPHWHDAVRQNIRRTDTLTVQVLDLVTGSMLQGNPKQRITATALCARLNAILDSCPESPEFAELPDVQTALNEVQSQNEELHAQDVPEPRTQQSGPFQDRATRDAQKTYNMHMARMRSVNFGAPTAGSSLRPSISREIPKPRFSQDRPSANHTVDQGGTFYSNKSSTSQSGVRRQDSATRQPRPPPNPQFKRTSTMAPPNPQDVFQARHELEELAAEQKRGLSNKFKMMVTPDRTKNKFLAEFFDNRDIIFVADNAGSMAEHWPQATELLDVLVKKAKNLDENGMDLYFTHTNGKPNAVFDRQGEGKVRISTFPKVDGKKDVAKFKEAMKVPDSKPVPAAKTDMSLMLGFLLDMYIKQLKDVGTNKAKKQTIIILTDGKWELDKVSEVIKDFVNDWKGLDRDKIKSRSMGIQFVQFGNDPDATLRLDYLDNKLEFEGIPDIVDTEPSLGDVYKMLIGSFDEAYDKRSSVSAGALPSPAMLTSTPAIILEEHDMQRSPPSLQVSNELHQTSTNGSTKLQLPSGLERLPSSLDPGIVR</sequence>